<evidence type="ECO:0000313" key="2">
    <source>
        <dbReference type="Proteomes" id="UP000009226"/>
    </source>
</evidence>
<organism evidence="1 2">
    <name type="scientific">Desulfotomaculum nigrificans (strain DSM 14880 / VKM B-2319 / CO-1-SRB)</name>
    <name type="common">Desulfotomaculum carboxydivorans</name>
    <dbReference type="NCBI Taxonomy" id="868595"/>
    <lineage>
        <taxon>Bacteria</taxon>
        <taxon>Bacillati</taxon>
        <taxon>Bacillota</taxon>
        <taxon>Clostridia</taxon>
        <taxon>Eubacteriales</taxon>
        <taxon>Desulfotomaculaceae</taxon>
        <taxon>Desulfotomaculum</taxon>
    </lineage>
</organism>
<dbReference type="Pfam" id="PF13692">
    <property type="entry name" value="Glyco_trans_1_4"/>
    <property type="match status" value="1"/>
</dbReference>
<dbReference type="PANTHER" id="PTHR12526">
    <property type="entry name" value="GLYCOSYLTRANSFERASE"/>
    <property type="match status" value="1"/>
</dbReference>
<gene>
    <name evidence="1" type="ordered locus">Desca_2609</name>
</gene>
<name>F6B5J5_DESCC</name>
<dbReference type="STRING" id="868595.Desca_2609"/>
<keyword evidence="1" id="KW-0808">Transferase</keyword>
<dbReference type="KEGG" id="dca:Desca_2609"/>
<proteinExistence type="predicted"/>
<keyword evidence="2" id="KW-1185">Reference proteome</keyword>
<evidence type="ECO:0000313" key="1">
    <source>
        <dbReference type="EMBL" id="AEF95427.1"/>
    </source>
</evidence>
<dbReference type="AlphaFoldDB" id="F6B5J5"/>
<protein>
    <submittedName>
        <fullName evidence="1">Glycosyl transferase group 1</fullName>
    </submittedName>
</protein>
<dbReference type="CDD" id="cd03801">
    <property type="entry name" value="GT4_PimA-like"/>
    <property type="match status" value="1"/>
</dbReference>
<dbReference type="Proteomes" id="UP000009226">
    <property type="component" value="Chromosome"/>
</dbReference>
<dbReference type="RefSeq" id="WP_013810838.1">
    <property type="nucleotide sequence ID" value="NC_015565.1"/>
</dbReference>
<dbReference type="eggNOG" id="COG0438">
    <property type="taxonomic scope" value="Bacteria"/>
</dbReference>
<dbReference type="SUPFAM" id="SSF53756">
    <property type="entry name" value="UDP-Glycosyltransferase/glycogen phosphorylase"/>
    <property type="match status" value="1"/>
</dbReference>
<sequence length="353" mass="40054">MLTKVCFVYPWATFGGVERILLNRAYAFNLLTKTVEMDIFFLHDSGGIKPFKQAIDAFGLKDVVNIVSTLNSRQYDLISLIDCPEAIHLCRSQKHKLIFECHTAYTENRAYLKRIDHINSIICVPSEAFAKKVAKEIPKLSSRIHVLRNFVPWEINRNINGAPLKIPQWTRTPILFFGRMDTLKDPITLMEAFLILNMRFPGKFMLLFCGPETSEIDMEVQLRQRGIRGLSVILPPIPFSMTNSFLREIAAIGGIFVSPSKGESFGLSAAESIANGLPVILSDIEPHEYLCDGDKSFLFPVGDPLALANRIVWLAQNMSTGYEKVKLFRTKFSTHAFIEDWKALENIFKSRNC</sequence>
<dbReference type="Gene3D" id="3.40.50.2000">
    <property type="entry name" value="Glycogen Phosphorylase B"/>
    <property type="match status" value="2"/>
</dbReference>
<reference evidence="1 2" key="1">
    <citation type="submission" date="2011-05" db="EMBL/GenBank/DDBJ databases">
        <title>Complete sequence of Desulfotomaculum carboxydivorans CO-1-SRB.</title>
        <authorList>
            <consortium name="US DOE Joint Genome Institute"/>
            <person name="Lucas S."/>
            <person name="Han J."/>
            <person name="Lapidus A."/>
            <person name="Cheng J.-F."/>
            <person name="Goodwin L."/>
            <person name="Pitluck S."/>
            <person name="Peters L."/>
            <person name="Mikhailova N."/>
            <person name="Lu M."/>
            <person name="Han C."/>
            <person name="Tapia R."/>
            <person name="Land M."/>
            <person name="Hauser L."/>
            <person name="Kyrpides N."/>
            <person name="Ivanova N."/>
            <person name="Pagani I."/>
            <person name="Stams A."/>
            <person name="Plugge C."/>
            <person name="Muyzer G."/>
            <person name="Kuever J."/>
            <person name="Parshina S."/>
            <person name="Ivanova A."/>
            <person name="Nazina T."/>
            <person name="Woyke T."/>
        </authorList>
    </citation>
    <scope>NUCLEOTIDE SEQUENCE [LARGE SCALE GENOMIC DNA]</scope>
    <source>
        <strain evidence="2">DSM 14880 / VKM B-2319 / CO-1-SRB</strain>
    </source>
</reference>
<dbReference type="EMBL" id="CP002736">
    <property type="protein sequence ID" value="AEF95427.1"/>
    <property type="molecule type" value="Genomic_DNA"/>
</dbReference>
<dbReference type="GO" id="GO:0016740">
    <property type="term" value="F:transferase activity"/>
    <property type="evidence" value="ECO:0007669"/>
    <property type="project" value="UniProtKB-KW"/>
</dbReference>
<accession>F6B5J5</accession>
<dbReference type="HOGENOM" id="CLU_791537_0_0_9"/>